<evidence type="ECO:0008006" key="4">
    <source>
        <dbReference type="Google" id="ProtNLM"/>
    </source>
</evidence>
<dbReference type="EMBL" id="NBXB01000016">
    <property type="protein sequence ID" value="RFA15962.1"/>
    <property type="molecule type" value="Genomic_DNA"/>
</dbReference>
<accession>A0A3E0W0Y4</accession>
<protein>
    <recommendedName>
        <fullName evidence="4">DUF2076 domain-containing protein</fullName>
    </recommendedName>
</protein>
<feature type="region of interest" description="Disordered" evidence="1">
    <location>
        <begin position="185"/>
        <end position="245"/>
    </location>
</feature>
<dbReference type="OrthoDB" id="5520269at2"/>
<evidence type="ECO:0000256" key="1">
    <source>
        <dbReference type="SAM" id="MobiDB-lite"/>
    </source>
</evidence>
<gene>
    <name evidence="2" type="ORF">B7R22_04965</name>
</gene>
<dbReference type="AlphaFoldDB" id="A0A3E0W0Y4"/>
<organism evidence="2 3">
    <name type="scientific">Subtercola boreus</name>
    <dbReference type="NCBI Taxonomy" id="120213"/>
    <lineage>
        <taxon>Bacteria</taxon>
        <taxon>Bacillati</taxon>
        <taxon>Actinomycetota</taxon>
        <taxon>Actinomycetes</taxon>
        <taxon>Micrococcales</taxon>
        <taxon>Microbacteriaceae</taxon>
        <taxon>Subtercola</taxon>
    </lineage>
</organism>
<feature type="compositionally biased region" description="Low complexity" evidence="1">
    <location>
        <begin position="189"/>
        <end position="214"/>
    </location>
</feature>
<proteinExistence type="predicted"/>
<name>A0A3E0W0Y4_9MICO</name>
<dbReference type="RefSeq" id="WP_116410702.1">
    <property type="nucleotide sequence ID" value="NZ_NBXB01000016.1"/>
</dbReference>
<dbReference type="Proteomes" id="UP000256541">
    <property type="component" value="Unassembled WGS sequence"/>
</dbReference>
<sequence>MGFLDRLLGRDESLADARQQDARANPKRTDDEIAVERYRYLLRTAPPETLEQVHTEAFGRLTTEQRALVFSELTRNAPAGDAPVDESPAALARSATRSELRQPGSLEKSFAGGGGAAAGAGGTAGAAAAGAAGTAGGTAAGGVGGIGFGGMFASSLLGSVAGFAIGSVIAQAFIPDSIGYDQASDAGTDGSATEGSASDGAASDGADFAAVDDGTTLADGGRETGFDGQGDFGSDFGSDFGDFGV</sequence>
<feature type="compositionally biased region" description="Low complexity" evidence="1">
    <location>
        <begin position="232"/>
        <end position="245"/>
    </location>
</feature>
<evidence type="ECO:0000313" key="2">
    <source>
        <dbReference type="EMBL" id="RFA15962.1"/>
    </source>
</evidence>
<reference evidence="2 3" key="1">
    <citation type="submission" date="2017-04" db="EMBL/GenBank/DDBJ databases">
        <title>Comparative genome analysis of Subtercola boreus.</title>
        <authorList>
            <person name="Cho Y.-J."/>
            <person name="Cho A."/>
            <person name="Kim O.-S."/>
            <person name="Lee J.-I."/>
        </authorList>
    </citation>
    <scope>NUCLEOTIDE SEQUENCE [LARGE SCALE GENOMIC DNA]</scope>
    <source>
        <strain evidence="2 3">P27479</strain>
    </source>
</reference>
<evidence type="ECO:0000313" key="3">
    <source>
        <dbReference type="Proteomes" id="UP000256541"/>
    </source>
</evidence>
<comment type="caution">
    <text evidence="2">The sequence shown here is derived from an EMBL/GenBank/DDBJ whole genome shotgun (WGS) entry which is preliminary data.</text>
</comment>
<feature type="region of interest" description="Disordered" evidence="1">
    <location>
        <begin position="77"/>
        <end position="114"/>
    </location>
</feature>